<dbReference type="RefSeq" id="XP_067752347.1">
    <property type="nucleotide sequence ID" value="XM_067896190.1"/>
</dbReference>
<feature type="compositionally biased region" description="Basic and acidic residues" evidence="1">
    <location>
        <begin position="314"/>
        <end position="324"/>
    </location>
</feature>
<feature type="compositionally biased region" description="Basic and acidic residues" evidence="1">
    <location>
        <begin position="480"/>
        <end position="502"/>
    </location>
</feature>
<evidence type="ECO:0000256" key="1">
    <source>
        <dbReference type="SAM" id="MobiDB-lite"/>
    </source>
</evidence>
<dbReference type="EMBL" id="JAFJZO010000036">
    <property type="protein sequence ID" value="KAG5490019.1"/>
    <property type="molecule type" value="Genomic_DNA"/>
</dbReference>
<feature type="compositionally biased region" description="Polar residues" evidence="1">
    <location>
        <begin position="44"/>
        <end position="55"/>
    </location>
</feature>
<name>A0A836HCL4_9TRYP</name>
<feature type="region of interest" description="Disordered" evidence="1">
    <location>
        <begin position="221"/>
        <end position="390"/>
    </location>
</feature>
<feature type="compositionally biased region" description="Basic and acidic residues" evidence="1">
    <location>
        <begin position="34"/>
        <end position="43"/>
    </location>
</feature>
<keyword evidence="3" id="KW-1185">Reference proteome</keyword>
<feature type="compositionally biased region" description="Basic and acidic residues" evidence="1">
    <location>
        <begin position="56"/>
        <end position="65"/>
    </location>
</feature>
<evidence type="ECO:0000313" key="2">
    <source>
        <dbReference type="EMBL" id="KAG5490019.1"/>
    </source>
</evidence>
<feature type="compositionally biased region" description="Basic and acidic residues" evidence="1">
    <location>
        <begin position="358"/>
        <end position="369"/>
    </location>
</feature>
<feature type="compositionally biased region" description="Basic and acidic residues" evidence="1">
    <location>
        <begin position="824"/>
        <end position="848"/>
    </location>
</feature>
<feature type="compositionally biased region" description="Basic and acidic residues" evidence="1">
    <location>
        <begin position="667"/>
        <end position="680"/>
    </location>
</feature>
<feature type="region of interest" description="Disordered" evidence="1">
    <location>
        <begin position="634"/>
        <end position="876"/>
    </location>
</feature>
<feature type="region of interest" description="Disordered" evidence="1">
    <location>
        <begin position="16"/>
        <end position="113"/>
    </location>
</feature>
<accession>A0A836HCL4</accession>
<feature type="compositionally biased region" description="Basic and acidic residues" evidence="1">
    <location>
        <begin position="512"/>
        <end position="526"/>
    </location>
</feature>
<reference evidence="2 3" key="1">
    <citation type="submission" date="2021-02" db="EMBL/GenBank/DDBJ databases">
        <title>Porcisia hertigi Genome sequencing and assembly.</title>
        <authorList>
            <person name="Almutairi H."/>
            <person name="Gatherer D."/>
        </authorList>
    </citation>
    <scope>NUCLEOTIDE SEQUENCE [LARGE SCALE GENOMIC DNA]</scope>
    <source>
        <strain evidence="2 3">C119</strain>
    </source>
</reference>
<protein>
    <submittedName>
        <fullName evidence="2">Uncharacterized protein</fullName>
    </submittedName>
</protein>
<dbReference type="GeneID" id="94286267"/>
<feature type="compositionally biased region" description="Polar residues" evidence="1">
    <location>
        <begin position="294"/>
        <end position="310"/>
    </location>
</feature>
<feature type="compositionally biased region" description="Basic and acidic residues" evidence="1">
    <location>
        <begin position="1252"/>
        <end position="1269"/>
    </location>
</feature>
<proteinExistence type="predicted"/>
<feature type="compositionally biased region" description="Basic and acidic residues" evidence="1">
    <location>
        <begin position="795"/>
        <end position="810"/>
    </location>
</feature>
<gene>
    <name evidence="2" type="ORF">JKF63_00138</name>
</gene>
<feature type="compositionally biased region" description="Basic residues" evidence="1">
    <location>
        <begin position="811"/>
        <end position="823"/>
    </location>
</feature>
<sequence>MLPKIKESFGKAVKLREGKLQRAHGSTGAVEENSETHSNRENSRNTPSRRQSGTRTPKESNKKDWTAFVPTVSSAPEHRTASVCSASECSNQSIESPVEAARTSTEIRTTTPSPRAVTTVHVPVMAAESVEAVDGEDQGTIPTSPIETRKRVATAEVDASCTDPSGAGRSPAMPVRSVSSVSSIAFSGLDTTVAGTSIQFTSGENSPDPALREKEALSTGLLIDGNPAKPQLARAQRHKSKSDDVDHHTAAAGTRARTLSFDICTEDEKRPRKAPAHPEDEHEAPPRHRKKTSEASMKNMSGSSKLSATSARPKAPERRAERAIKSASQFKDAVPPSAASVQNDTRTHSARKASPPSKAREMLASEYHPRTLRASRQAERAPQGRHRSVPSFDAYALAPTALPSSRSTSRSGFGIRAATASASLFDESNRRHSCHRHHHRHRGFRLTPDKETEEDVDSERSVSTAERVPGTSVFQDPEDILGHTDRRGWRSRARSKESDGPSRRSHPLTLCADHHSSRNETQKEPRYVLPRSPVRRRGSAHVGVGCLDAWGLVQKSLTEAKEYNREGFWGGRHPRIRRSSVEALQQRFSTQDVYGSREREDVLSEDRVPSTSSGSLIDRYRMQNIAGAVPVDDIRATSRRHHSSMASRRHQGQFYSPGEAWLPGPPSDDRMLLDHMRLAAEENDTESAGPPPEAATRHNGVCPQPKRRHRRGSNGAYVGRRESSRRQRTHSTPSSSKGAGVTGGKEELSASLRSDETSELESPLHRDAGSSSLSQGSRIVGDREQAPYCQSSPRSDCEYHRASEARESSRAHRRKGSRFRGHHRPVDGVVPEHHTDASRRHHHLEREGCGGSWHSRSHHKHRAPASPAPDSPLRSRGRFFREGLESKMQVGKVRYQSPASLTSSPVRGRRSGSATGVGKTTPPRRASQSHLLSAASSPLSEKELLKDVAVKLSALEQEIADDDAARERAMMQSPFERLYHLNNRRDRDERRKKVFQLHSLERLRDRIVSGSLEESRKRKEERLRKQEEMLTSPSGVFVRLYHHATSHRSSGGSATGAVDESGHTSARSGDRSGRASVNTTAVSSRPPSTARSRISKAESEALSNRLYLTAAATQRKKEAMMMKSVEKRRQQEVEELLIARLAGQILLERSREHESAKRRPQPLAQVEEDARVELERLRKKDPEGYQKKVLQGRVLSPAERDMQAARLYKHGYVSKAKLEAEKKALELKNCTFHPSINQGMDFFQTAARGNTHRKDNERSSGRGSADDGARGASAQRVQRQREGDRCTKLYLQGVQAKERGEALRHERDRVTRLGILRGRMENDHHFKRRVELDPSLAERFMKSLVV</sequence>
<feature type="compositionally biased region" description="Polar residues" evidence="1">
    <location>
        <begin position="102"/>
        <end position="113"/>
    </location>
</feature>
<feature type="compositionally biased region" description="Basic and acidic residues" evidence="1">
    <location>
        <begin position="595"/>
        <end position="608"/>
    </location>
</feature>
<feature type="region of interest" description="Disordered" evidence="1">
    <location>
        <begin position="1251"/>
        <end position="1282"/>
    </location>
</feature>
<feature type="region of interest" description="Disordered" evidence="1">
    <location>
        <begin position="891"/>
        <end position="938"/>
    </location>
</feature>
<feature type="compositionally biased region" description="Basic and acidic residues" evidence="1">
    <location>
        <begin position="266"/>
        <end position="286"/>
    </location>
</feature>
<feature type="region of interest" description="Disordered" evidence="1">
    <location>
        <begin position="1045"/>
        <end position="1098"/>
    </location>
</feature>
<feature type="compositionally biased region" description="Basic residues" evidence="1">
    <location>
        <begin position="637"/>
        <end position="651"/>
    </location>
</feature>
<dbReference type="OrthoDB" id="245575at2759"/>
<feature type="region of interest" description="Disordered" evidence="1">
    <location>
        <begin position="428"/>
        <end position="526"/>
    </location>
</feature>
<feature type="compositionally biased region" description="Polar residues" evidence="1">
    <location>
        <begin position="82"/>
        <end position="95"/>
    </location>
</feature>
<organism evidence="2 3">
    <name type="scientific">Porcisia hertigi</name>
    <dbReference type="NCBI Taxonomy" id="2761500"/>
    <lineage>
        <taxon>Eukaryota</taxon>
        <taxon>Discoba</taxon>
        <taxon>Euglenozoa</taxon>
        <taxon>Kinetoplastea</taxon>
        <taxon>Metakinetoplastina</taxon>
        <taxon>Trypanosomatida</taxon>
        <taxon>Trypanosomatidae</taxon>
        <taxon>Leishmaniinae</taxon>
        <taxon>Porcisia</taxon>
    </lineage>
</organism>
<feature type="compositionally biased region" description="Basic residues" evidence="1">
    <location>
        <begin position="431"/>
        <end position="444"/>
    </location>
</feature>
<comment type="caution">
    <text evidence="2">The sequence shown here is derived from an EMBL/GenBank/DDBJ whole genome shotgun (WGS) entry which is preliminary data.</text>
</comment>
<feature type="compositionally biased region" description="Polar residues" evidence="1">
    <location>
        <begin position="1077"/>
        <end position="1092"/>
    </location>
</feature>
<feature type="compositionally biased region" description="Basic and acidic residues" evidence="1">
    <location>
        <begin position="744"/>
        <end position="768"/>
    </location>
</feature>
<feature type="region of interest" description="Disordered" evidence="1">
    <location>
        <begin position="589"/>
        <end position="614"/>
    </location>
</feature>
<dbReference type="KEGG" id="phet:94286267"/>
<evidence type="ECO:0000313" key="3">
    <source>
        <dbReference type="Proteomes" id="UP000674318"/>
    </source>
</evidence>
<feature type="compositionally biased region" description="Low complexity" evidence="1">
    <location>
        <begin position="929"/>
        <end position="938"/>
    </location>
</feature>
<dbReference type="Proteomes" id="UP000674318">
    <property type="component" value="Unassembled WGS sequence"/>
</dbReference>